<keyword evidence="1" id="KW-0732">Signal</keyword>
<dbReference type="Gene3D" id="3.40.50.720">
    <property type="entry name" value="NAD(P)-binding Rossmann-like Domain"/>
    <property type="match status" value="1"/>
</dbReference>
<dbReference type="AlphaFoldDB" id="A0A7S0W5S0"/>
<feature type="chain" id="PRO_5031521105" description="Dehydrogenase/reductase SDR family member 1" evidence="1">
    <location>
        <begin position="25"/>
        <end position="345"/>
    </location>
</feature>
<name>A0A7S0W5S0_9CRYP</name>
<protein>
    <recommendedName>
        <fullName evidence="3">Dehydrogenase/reductase SDR family member 1</fullName>
    </recommendedName>
</protein>
<sequence>MLLRVAQTGLILSVTCMALIKAMAVPPKMVPNLRGKVAVVTGASRGIGRGIALGLGDSQATVYVTGRTEDSVRATADEVTARGGKGIGVVCDHSDDEALKRLFEQIKKEQPGGLDVVVHNAFSGVKGITGSAGKKFWEKDAKWWDEVNQVGLRSHFVSSQLAVPLMLEGATKESPRLIVTVSSIGGSISLFDVAYGAGKAAKDKMAKDMAVDLKDRNIASISLWPGPVMTEFIAENLFKDGKPVSEGAKIFQNAESTLYSGYAVSALARDKSIMGLTGRTLLTEDLGQRYGFTEADGSTPFNFRQVRSWATAAGVPPSVAKFVPGFLKMPTWVFAVATSKFNPLI</sequence>
<organism evidence="2">
    <name type="scientific">Hemiselmis tepida</name>
    <dbReference type="NCBI Taxonomy" id="464990"/>
    <lineage>
        <taxon>Eukaryota</taxon>
        <taxon>Cryptophyceae</taxon>
        <taxon>Cryptomonadales</taxon>
        <taxon>Hemiselmidaceae</taxon>
        <taxon>Hemiselmis</taxon>
    </lineage>
</organism>
<accession>A0A7S0W5S0</accession>
<dbReference type="InterPro" id="IPR002347">
    <property type="entry name" value="SDR_fam"/>
</dbReference>
<dbReference type="PRINTS" id="PR00081">
    <property type="entry name" value="GDHRDH"/>
</dbReference>
<dbReference type="EMBL" id="HBFN01033221">
    <property type="protein sequence ID" value="CAD8805544.1"/>
    <property type="molecule type" value="Transcribed_RNA"/>
</dbReference>
<dbReference type="PANTHER" id="PTHR44147:SF2">
    <property type="entry name" value="DEHYDROGENASE_REDUCTASE SDR FAMILY MEMBER 1"/>
    <property type="match status" value="1"/>
</dbReference>
<dbReference type="PANTHER" id="PTHR44147">
    <property type="entry name" value="DEHYDROGENASE/REDUCTASE SDR FAMILY MEMBER 1"/>
    <property type="match status" value="1"/>
</dbReference>
<dbReference type="InterPro" id="IPR036291">
    <property type="entry name" value="NAD(P)-bd_dom_sf"/>
</dbReference>
<feature type="signal peptide" evidence="1">
    <location>
        <begin position="1"/>
        <end position="24"/>
    </location>
</feature>
<dbReference type="SUPFAM" id="SSF51735">
    <property type="entry name" value="NAD(P)-binding Rossmann-fold domains"/>
    <property type="match status" value="1"/>
</dbReference>
<dbReference type="Pfam" id="PF00106">
    <property type="entry name" value="adh_short"/>
    <property type="match status" value="1"/>
</dbReference>
<proteinExistence type="predicted"/>
<reference evidence="2" key="1">
    <citation type="submission" date="2021-01" db="EMBL/GenBank/DDBJ databases">
        <authorList>
            <person name="Corre E."/>
            <person name="Pelletier E."/>
            <person name="Niang G."/>
            <person name="Scheremetjew M."/>
            <person name="Finn R."/>
            <person name="Kale V."/>
            <person name="Holt S."/>
            <person name="Cochrane G."/>
            <person name="Meng A."/>
            <person name="Brown T."/>
            <person name="Cohen L."/>
        </authorList>
    </citation>
    <scope>NUCLEOTIDE SEQUENCE</scope>
    <source>
        <strain evidence="2">CCMP443</strain>
    </source>
</reference>
<evidence type="ECO:0008006" key="3">
    <source>
        <dbReference type="Google" id="ProtNLM"/>
    </source>
</evidence>
<evidence type="ECO:0000313" key="2">
    <source>
        <dbReference type="EMBL" id="CAD8805544.1"/>
    </source>
</evidence>
<gene>
    <name evidence="2" type="ORF">HTEP1355_LOCUS19223</name>
</gene>
<evidence type="ECO:0000256" key="1">
    <source>
        <dbReference type="SAM" id="SignalP"/>
    </source>
</evidence>